<keyword evidence="3" id="KW-1185">Reference proteome</keyword>
<dbReference type="RefSeq" id="XP_002177823.1">
    <property type="nucleotide sequence ID" value="XM_002177787.1"/>
</dbReference>
<evidence type="ECO:0000313" key="3">
    <source>
        <dbReference type="Proteomes" id="UP000000759"/>
    </source>
</evidence>
<dbReference type="EMBL" id="CM000606">
    <property type="protein sequence ID" value="EEC50637.1"/>
    <property type="molecule type" value="Genomic_DNA"/>
</dbReference>
<sequence>MQSRIQRGGLPKLDENAGTDQPAKGSDPWSDQTWGENALNSSVVNEEFTVNLNADLFSPLASIDQEDTQTFLFPSNPIWDSGAVGSNDQHQQAHTVTPIVQVAIHEQLAAIYDHIAEEPTFRIEGSIHVKSSKKTPVKSPFCLLIRDSLDRIETLEMNKGKCVDISENMPRKDLCASDRELRVDVSESPTDREIPVATYTCVPNLRPVPLLVKSRVLRTDRSSHIGFKIRANPQNKYPLLRMVIMIAVPP</sequence>
<dbReference type="AlphaFoldDB" id="B7FTD5"/>
<dbReference type="KEGG" id="pti:PHATRDRAFT_43761"/>
<dbReference type="Proteomes" id="UP000000759">
    <property type="component" value="Chromosome 2"/>
</dbReference>
<proteinExistence type="predicted"/>
<gene>
    <name evidence="2" type="ORF">PHATRDRAFT_43761</name>
</gene>
<reference evidence="2 3" key="1">
    <citation type="journal article" date="2008" name="Nature">
        <title>The Phaeodactylum genome reveals the evolutionary history of diatom genomes.</title>
        <authorList>
            <person name="Bowler C."/>
            <person name="Allen A.E."/>
            <person name="Badger J.H."/>
            <person name="Grimwood J."/>
            <person name="Jabbari K."/>
            <person name="Kuo A."/>
            <person name="Maheswari U."/>
            <person name="Martens C."/>
            <person name="Maumus F."/>
            <person name="Otillar R.P."/>
            <person name="Rayko E."/>
            <person name="Salamov A."/>
            <person name="Vandepoele K."/>
            <person name="Beszteri B."/>
            <person name="Gruber A."/>
            <person name="Heijde M."/>
            <person name="Katinka M."/>
            <person name="Mock T."/>
            <person name="Valentin K."/>
            <person name="Verret F."/>
            <person name="Berges J.A."/>
            <person name="Brownlee C."/>
            <person name="Cadoret J.P."/>
            <person name="Chiovitti A."/>
            <person name="Choi C.J."/>
            <person name="Coesel S."/>
            <person name="De Martino A."/>
            <person name="Detter J.C."/>
            <person name="Durkin C."/>
            <person name="Falciatore A."/>
            <person name="Fournet J."/>
            <person name="Haruta M."/>
            <person name="Huysman M.J."/>
            <person name="Jenkins B.D."/>
            <person name="Jiroutova K."/>
            <person name="Jorgensen R.E."/>
            <person name="Joubert Y."/>
            <person name="Kaplan A."/>
            <person name="Kroger N."/>
            <person name="Kroth P.G."/>
            <person name="La Roche J."/>
            <person name="Lindquist E."/>
            <person name="Lommer M."/>
            <person name="Martin-Jezequel V."/>
            <person name="Lopez P.J."/>
            <person name="Lucas S."/>
            <person name="Mangogna M."/>
            <person name="McGinnis K."/>
            <person name="Medlin L.K."/>
            <person name="Montsant A."/>
            <person name="Oudot-Le Secq M.P."/>
            <person name="Napoli C."/>
            <person name="Obornik M."/>
            <person name="Parker M.S."/>
            <person name="Petit J.L."/>
            <person name="Porcel B.M."/>
            <person name="Poulsen N."/>
            <person name="Robison M."/>
            <person name="Rychlewski L."/>
            <person name="Rynearson T.A."/>
            <person name="Schmutz J."/>
            <person name="Shapiro H."/>
            <person name="Siaut M."/>
            <person name="Stanley M."/>
            <person name="Sussman M.R."/>
            <person name="Taylor A.R."/>
            <person name="Vardi A."/>
            <person name="von Dassow P."/>
            <person name="Vyverman W."/>
            <person name="Willis A."/>
            <person name="Wyrwicz L.S."/>
            <person name="Rokhsar D.S."/>
            <person name="Weissenbach J."/>
            <person name="Armbrust E.V."/>
            <person name="Green B.R."/>
            <person name="Van de Peer Y."/>
            <person name="Grigoriev I.V."/>
        </authorList>
    </citation>
    <scope>NUCLEOTIDE SEQUENCE [LARGE SCALE GENOMIC DNA]</scope>
    <source>
        <strain evidence="2 3">CCAP 1055/1</strain>
    </source>
</reference>
<dbReference type="OrthoDB" id="47976at2759"/>
<evidence type="ECO:0000256" key="1">
    <source>
        <dbReference type="SAM" id="MobiDB-lite"/>
    </source>
</evidence>
<dbReference type="PaxDb" id="2850-Phatr43761"/>
<dbReference type="InParanoid" id="B7FTD5"/>
<dbReference type="HOGENOM" id="CLU_795608_0_0_1"/>
<organism evidence="2 3">
    <name type="scientific">Phaeodactylum tricornutum (strain CCAP 1055/1)</name>
    <dbReference type="NCBI Taxonomy" id="556484"/>
    <lineage>
        <taxon>Eukaryota</taxon>
        <taxon>Sar</taxon>
        <taxon>Stramenopiles</taxon>
        <taxon>Ochrophyta</taxon>
        <taxon>Bacillariophyta</taxon>
        <taxon>Bacillariophyceae</taxon>
        <taxon>Bacillariophycidae</taxon>
        <taxon>Naviculales</taxon>
        <taxon>Phaeodactylaceae</taxon>
        <taxon>Phaeodactylum</taxon>
    </lineage>
</organism>
<evidence type="ECO:0000313" key="2">
    <source>
        <dbReference type="EMBL" id="EEC50637.1"/>
    </source>
</evidence>
<accession>B7FTD5</accession>
<protein>
    <submittedName>
        <fullName evidence="2">Uncharacterized protein</fullName>
    </submittedName>
</protein>
<reference evidence="3" key="2">
    <citation type="submission" date="2008-08" db="EMBL/GenBank/DDBJ databases">
        <authorList>
            <consortium name="Diatom Consortium"/>
            <person name="Grigoriev I."/>
            <person name="Grimwood J."/>
            <person name="Kuo A."/>
            <person name="Otillar R.P."/>
            <person name="Salamov A."/>
            <person name="Detter J.C."/>
            <person name="Lindquist E."/>
            <person name="Shapiro H."/>
            <person name="Lucas S."/>
            <person name="Glavina del Rio T."/>
            <person name="Pitluck S."/>
            <person name="Rokhsar D."/>
            <person name="Bowler C."/>
        </authorList>
    </citation>
    <scope>GENOME REANNOTATION</scope>
    <source>
        <strain evidence="3">CCAP 1055/1</strain>
    </source>
</reference>
<dbReference type="GeneID" id="7197276"/>
<feature type="non-terminal residue" evidence="2">
    <location>
        <position position="250"/>
    </location>
</feature>
<feature type="region of interest" description="Disordered" evidence="1">
    <location>
        <begin position="1"/>
        <end position="35"/>
    </location>
</feature>
<name>B7FTD5_PHATC</name>